<evidence type="ECO:0000313" key="1">
    <source>
        <dbReference type="EMBL" id="BCZ78265.1"/>
    </source>
</evidence>
<organism evidence="1 2">
    <name type="scientific">Paraburkholderia terrae</name>
    <dbReference type="NCBI Taxonomy" id="311230"/>
    <lineage>
        <taxon>Bacteria</taxon>
        <taxon>Pseudomonadati</taxon>
        <taxon>Pseudomonadota</taxon>
        <taxon>Betaproteobacteria</taxon>
        <taxon>Burkholderiales</taxon>
        <taxon>Burkholderiaceae</taxon>
        <taxon>Paraburkholderia</taxon>
    </lineage>
</organism>
<gene>
    <name evidence="1" type="ORF">PTKU64_19400</name>
</gene>
<accession>A0ABM7TH30</accession>
<keyword evidence="2" id="KW-1185">Reference proteome</keyword>
<sequence>MSNNLIGDITQSEFSGNALGASNTNVLRGGEYIVLQSNGDIANADNDEIVLTGVSAGVNGNGNQILLAWGNDTLHLDGSNNSISFSAPGPNTIETTTGSLIDNADGSIVLAGTADLNSATLSNGVATIQLGGGNVATISNVFSGSTIEYVDSSGTVSMRNLTDSSLQHVGGSLYEVTGSVLAAMDNTILDVVSGASLTLSGSSNTVILHDGAALTSDVIAHLNGNNNVIVGSTANGVGMSVGGNGNIVTLGANADVDDGGIGNTLTVGPGGYCSVHNDATATINATQGGTFVTLGGNAGVANADNDSIVLTGASAQVNGDGNRIQLAWGGNSLSLSGSNNTITFDTGSVGSCQERIQTASGYWVEEYADGTIACLASSVNLNDGAVTLGLGDGNNVTISNVRAGPGAGLTAANGQVNQLVAAMAVYSTDSASVSSPLLAQMPTESPVFASAHLHA</sequence>
<evidence type="ECO:0000313" key="2">
    <source>
        <dbReference type="Proteomes" id="UP001319874"/>
    </source>
</evidence>
<dbReference type="Proteomes" id="UP001319874">
    <property type="component" value="Chromosome 1"/>
</dbReference>
<proteinExistence type="predicted"/>
<reference evidence="1 2" key="1">
    <citation type="journal article" date="2022" name="Front. Microbiol.">
        <title>Identification and characterization of a novel class of self-sufficient cytochrome P450 hydroxylase involved in cyclohexanecarboxylate degradation in Paraburkholderia terrae strain KU-64.</title>
        <authorList>
            <person name="Yamamoto T."/>
            <person name="Hasegawa Y."/>
            <person name="Iwaki H."/>
        </authorList>
    </citation>
    <scope>NUCLEOTIDE SEQUENCE [LARGE SCALE GENOMIC DNA]</scope>
    <source>
        <strain evidence="1 2">KU-64</strain>
    </source>
</reference>
<name>A0ABM7TH30_9BURK</name>
<dbReference type="EMBL" id="AP024955">
    <property type="protein sequence ID" value="BCZ78265.1"/>
    <property type="molecule type" value="Genomic_DNA"/>
</dbReference>
<dbReference type="RefSeq" id="WP_229511732.1">
    <property type="nucleotide sequence ID" value="NZ_AP024955.1"/>
</dbReference>
<protein>
    <submittedName>
        <fullName evidence="1">Uncharacterized protein</fullName>
    </submittedName>
</protein>